<evidence type="ECO:0000259" key="3">
    <source>
        <dbReference type="Pfam" id="PF00005"/>
    </source>
</evidence>
<proteinExistence type="inferred from homology"/>
<dbReference type="PANTHER" id="PTHR42788:SF13">
    <property type="entry name" value="ALIPHATIC SULFONATES IMPORT ATP-BINDING PROTEIN SSUB"/>
    <property type="match status" value="1"/>
</dbReference>
<accession>A0A939NQL6</accession>
<evidence type="ECO:0000256" key="2">
    <source>
        <dbReference type="ARBA" id="ARBA00022448"/>
    </source>
</evidence>
<comment type="caution">
    <text evidence="4">The sequence shown here is derived from an EMBL/GenBank/DDBJ whole genome shotgun (WGS) entry which is preliminary data.</text>
</comment>
<dbReference type="GO" id="GO:0016887">
    <property type="term" value="F:ATP hydrolysis activity"/>
    <property type="evidence" value="ECO:0007669"/>
    <property type="project" value="InterPro"/>
</dbReference>
<gene>
    <name evidence="4" type="ORF">J4732_14850</name>
</gene>
<protein>
    <submittedName>
        <fullName evidence="4">ATP-binding cassette domain-containing protein</fullName>
    </submittedName>
</protein>
<keyword evidence="4" id="KW-0067">ATP-binding</keyword>
<dbReference type="AlphaFoldDB" id="A0A939NQL6"/>
<keyword evidence="2" id="KW-0813">Transport</keyword>
<dbReference type="InterPro" id="IPR027417">
    <property type="entry name" value="P-loop_NTPase"/>
</dbReference>
<dbReference type="InterPro" id="IPR003439">
    <property type="entry name" value="ABC_transporter-like_ATP-bd"/>
</dbReference>
<dbReference type="GO" id="GO:0005524">
    <property type="term" value="F:ATP binding"/>
    <property type="evidence" value="ECO:0007669"/>
    <property type="project" value="UniProtKB-KW"/>
</dbReference>
<sequence length="55" mass="6140">MSVIALENLSVSHRRGYELRTVVHEVNLRIEPGECFRLVGPSGCGKSSLLWCWPG</sequence>
<dbReference type="Gene3D" id="3.40.50.300">
    <property type="entry name" value="P-loop containing nucleotide triphosphate hydrolases"/>
    <property type="match status" value="1"/>
</dbReference>
<name>A0A939NQL6_SERMA</name>
<reference evidence="4" key="1">
    <citation type="submission" date="2021-03" db="EMBL/GenBank/DDBJ databases">
        <title>Molecular epidemiology and mechanisms of colistin and carbapenem resistance in Enterobacteriaceae from clinical isolates, the environment and porcine samples in Pretoria, South Africa.</title>
        <authorList>
            <person name="Bogoshi D."/>
            <person name="Mbelle N.M."/>
            <person name="Naidoo V."/>
            <person name="Osei Sekyere J."/>
        </authorList>
    </citation>
    <scope>NUCLEOTIDE SEQUENCE</scope>
    <source>
        <strain evidence="4">C080</strain>
    </source>
</reference>
<dbReference type="SUPFAM" id="SSF52540">
    <property type="entry name" value="P-loop containing nucleoside triphosphate hydrolases"/>
    <property type="match status" value="1"/>
</dbReference>
<dbReference type="PANTHER" id="PTHR42788">
    <property type="entry name" value="TAURINE IMPORT ATP-BINDING PROTEIN-RELATED"/>
    <property type="match status" value="1"/>
</dbReference>
<evidence type="ECO:0000313" key="4">
    <source>
        <dbReference type="EMBL" id="MBO2007041.1"/>
    </source>
</evidence>
<comment type="similarity">
    <text evidence="1">Belongs to the ABC transporter superfamily.</text>
</comment>
<organism evidence="4">
    <name type="scientific">Serratia marcescens</name>
    <dbReference type="NCBI Taxonomy" id="615"/>
    <lineage>
        <taxon>Bacteria</taxon>
        <taxon>Pseudomonadati</taxon>
        <taxon>Pseudomonadota</taxon>
        <taxon>Gammaproteobacteria</taxon>
        <taxon>Enterobacterales</taxon>
        <taxon>Yersiniaceae</taxon>
        <taxon>Serratia</taxon>
    </lineage>
</organism>
<feature type="domain" description="ABC transporter" evidence="3">
    <location>
        <begin position="24"/>
        <end position="50"/>
    </location>
</feature>
<evidence type="ECO:0000256" key="1">
    <source>
        <dbReference type="ARBA" id="ARBA00005417"/>
    </source>
</evidence>
<keyword evidence="4" id="KW-0547">Nucleotide-binding</keyword>
<dbReference type="InterPro" id="IPR050166">
    <property type="entry name" value="ABC_transporter_ATP-bind"/>
</dbReference>
<dbReference type="Pfam" id="PF00005">
    <property type="entry name" value="ABC_tran"/>
    <property type="match status" value="1"/>
</dbReference>
<dbReference type="EMBL" id="JAGETR010000094">
    <property type="protein sequence ID" value="MBO2007041.1"/>
    <property type="molecule type" value="Genomic_DNA"/>
</dbReference>